<accession>A0ABD6FEX8</accession>
<reference evidence="2 3" key="1">
    <citation type="journal article" date="2021" name="BMC Genomics">
        <title>Genome-resolved metagenome and metatranscriptome analyses of thermophilic composting reveal key bacterial players and their metabolic interactions.</title>
        <authorList>
            <person name="Braga L.P.P."/>
            <person name="Pereira R.V."/>
            <person name="Martins L.F."/>
            <person name="Moura L.M.S."/>
            <person name="Sanchez F.B."/>
            <person name="Patane J.S.L."/>
            <person name="da Silva A.M."/>
            <person name="Setubal J.C."/>
        </authorList>
    </citation>
    <scope>NUCLEOTIDE SEQUENCE [LARGE SCALE GENOMIC DNA]</scope>
    <source>
        <strain evidence="2">ZC4RG45</strain>
    </source>
</reference>
<protein>
    <submittedName>
        <fullName evidence="2">Uncharacterized protein</fullName>
    </submittedName>
</protein>
<name>A0ABD6FEX8_9PSEU</name>
<evidence type="ECO:0000313" key="3">
    <source>
        <dbReference type="Proteomes" id="UP000249324"/>
    </source>
</evidence>
<sequence>MTESLVTMLAAEIGILFALASGLAWWAKRGFRLPKRNCRTH</sequence>
<organism evidence="2 3">
    <name type="scientific">Thermocrispum agreste</name>
    <dbReference type="NCBI Taxonomy" id="37925"/>
    <lineage>
        <taxon>Bacteria</taxon>
        <taxon>Bacillati</taxon>
        <taxon>Actinomycetota</taxon>
        <taxon>Actinomycetes</taxon>
        <taxon>Pseudonocardiales</taxon>
        <taxon>Pseudonocardiaceae</taxon>
        <taxon>Thermocrispum</taxon>
    </lineage>
</organism>
<dbReference type="Proteomes" id="UP000249324">
    <property type="component" value="Unassembled WGS sequence"/>
</dbReference>
<proteinExistence type="predicted"/>
<feature type="transmembrane region" description="Helical" evidence="1">
    <location>
        <begin position="6"/>
        <end position="27"/>
    </location>
</feature>
<gene>
    <name evidence="2" type="ORF">DIU77_004345</name>
</gene>
<comment type="caution">
    <text evidence="2">The sequence shown here is derived from an EMBL/GenBank/DDBJ whole genome shotgun (WGS) entry which is preliminary data.</text>
</comment>
<keyword evidence="1" id="KW-0812">Transmembrane</keyword>
<dbReference type="EMBL" id="QGUI02000030">
    <property type="protein sequence ID" value="MFO7191454.1"/>
    <property type="molecule type" value="Genomic_DNA"/>
</dbReference>
<keyword evidence="1" id="KW-1133">Transmembrane helix</keyword>
<dbReference type="AlphaFoldDB" id="A0ABD6FEX8"/>
<evidence type="ECO:0000313" key="2">
    <source>
        <dbReference type="EMBL" id="MFO7191454.1"/>
    </source>
</evidence>
<keyword evidence="1" id="KW-0472">Membrane</keyword>
<evidence type="ECO:0000256" key="1">
    <source>
        <dbReference type="SAM" id="Phobius"/>
    </source>
</evidence>